<accession>A0A815CKG7</accession>
<evidence type="ECO:0000256" key="3">
    <source>
        <dbReference type="ARBA" id="ARBA00036696"/>
    </source>
</evidence>
<evidence type="ECO:0000256" key="2">
    <source>
        <dbReference type="ARBA" id="ARBA00008829"/>
    </source>
</evidence>
<keyword evidence="5" id="KW-0812">Transmembrane</keyword>
<evidence type="ECO:0000256" key="5">
    <source>
        <dbReference type="SAM" id="Phobius"/>
    </source>
</evidence>
<protein>
    <recommendedName>
        <fullName evidence="4">dihydropyrimidinase</fullName>
        <ecNumber evidence="4">3.5.2.2</ecNumber>
    </recommendedName>
</protein>
<dbReference type="InterPro" id="IPR010229">
    <property type="entry name" value="Pept_M38_dipep"/>
</dbReference>
<evidence type="ECO:0000313" key="7">
    <source>
        <dbReference type="EMBL" id="CAF1284935.1"/>
    </source>
</evidence>
<dbReference type="InterPro" id="IPR006680">
    <property type="entry name" value="Amidohydro-rel"/>
</dbReference>
<feature type="domain" description="Amidohydrolase-related" evidence="6">
    <location>
        <begin position="294"/>
        <end position="436"/>
    </location>
</feature>
<dbReference type="InterPro" id="IPR050378">
    <property type="entry name" value="Metallo-dep_Hydrolases_sf"/>
</dbReference>
<reference evidence="7" key="1">
    <citation type="submission" date="2021-02" db="EMBL/GenBank/DDBJ databases">
        <authorList>
            <person name="Nowell W R."/>
        </authorList>
    </citation>
    <scope>NUCLEOTIDE SEQUENCE</scope>
</reference>
<keyword evidence="5" id="KW-0472">Membrane</keyword>
<dbReference type="Pfam" id="PF01979">
    <property type="entry name" value="Amidohydro_1"/>
    <property type="match status" value="1"/>
</dbReference>
<dbReference type="InterPro" id="IPR011059">
    <property type="entry name" value="Metal-dep_hydrolase_composite"/>
</dbReference>
<dbReference type="NCBIfam" id="TIGR01975">
    <property type="entry name" value="isoAsp_dipep"/>
    <property type="match status" value="1"/>
</dbReference>
<evidence type="ECO:0000256" key="4">
    <source>
        <dbReference type="ARBA" id="ARBA00039113"/>
    </source>
</evidence>
<feature type="transmembrane region" description="Helical" evidence="5">
    <location>
        <begin position="9"/>
        <end position="30"/>
    </location>
</feature>
<organism evidence="7 8">
    <name type="scientific">Rotaria sordida</name>
    <dbReference type="NCBI Taxonomy" id="392033"/>
    <lineage>
        <taxon>Eukaryota</taxon>
        <taxon>Metazoa</taxon>
        <taxon>Spiralia</taxon>
        <taxon>Gnathifera</taxon>
        <taxon>Rotifera</taxon>
        <taxon>Eurotatoria</taxon>
        <taxon>Bdelloidea</taxon>
        <taxon>Philodinida</taxon>
        <taxon>Philodinidae</taxon>
        <taxon>Rotaria</taxon>
    </lineage>
</organism>
<dbReference type="PANTHER" id="PTHR11647">
    <property type="entry name" value="HYDRANTOINASE/DIHYDROPYRIMIDINASE FAMILY MEMBER"/>
    <property type="match status" value="1"/>
</dbReference>
<dbReference type="Gene3D" id="3.20.20.140">
    <property type="entry name" value="Metal-dependent hydrolases"/>
    <property type="match status" value="1"/>
</dbReference>
<feature type="non-terminal residue" evidence="7">
    <location>
        <position position="1"/>
    </location>
</feature>
<dbReference type="SUPFAM" id="SSF51556">
    <property type="entry name" value="Metallo-dependent hydrolases"/>
    <property type="match status" value="1"/>
</dbReference>
<dbReference type="PANTHER" id="PTHR11647:SF1">
    <property type="entry name" value="COLLAPSIN RESPONSE MEDIATOR PROTEIN"/>
    <property type="match status" value="1"/>
</dbReference>
<dbReference type="AlphaFoldDB" id="A0A815CKG7"/>
<dbReference type="GO" id="GO:0004157">
    <property type="term" value="F:dihydropyrimidinase activity"/>
    <property type="evidence" value="ECO:0007669"/>
    <property type="project" value="UniProtKB-EC"/>
</dbReference>
<comment type="caution">
    <text evidence="7">The sequence shown here is derived from an EMBL/GenBank/DDBJ whole genome shotgun (WGS) entry which is preliminary data.</text>
</comment>
<evidence type="ECO:0000313" key="8">
    <source>
        <dbReference type="Proteomes" id="UP000663864"/>
    </source>
</evidence>
<comment type="catalytic activity">
    <reaction evidence="3">
        <text>5,6-dihydrouracil + H2O = 3-(carbamoylamino)propanoate + H(+)</text>
        <dbReference type="Rhea" id="RHEA:16121"/>
        <dbReference type="ChEBI" id="CHEBI:11892"/>
        <dbReference type="ChEBI" id="CHEBI:15377"/>
        <dbReference type="ChEBI" id="CHEBI:15378"/>
        <dbReference type="ChEBI" id="CHEBI:15901"/>
        <dbReference type="EC" id="3.5.2.2"/>
    </reaction>
</comment>
<comment type="cofactor">
    <cofactor evidence="1">
        <name>Zn(2+)</name>
        <dbReference type="ChEBI" id="CHEBI:29105"/>
    </cofactor>
</comment>
<dbReference type="InterPro" id="IPR032466">
    <property type="entry name" value="Metal_Hydrolase"/>
</dbReference>
<dbReference type="GO" id="GO:0008798">
    <property type="term" value="F:beta-aspartyl-peptidase activity"/>
    <property type="evidence" value="ECO:0007669"/>
    <property type="project" value="InterPro"/>
</dbReference>
<dbReference type="Proteomes" id="UP000663864">
    <property type="component" value="Unassembled WGS sequence"/>
</dbReference>
<dbReference type="EMBL" id="CAJNOT010002107">
    <property type="protein sequence ID" value="CAF1284935.1"/>
    <property type="molecule type" value="Genomic_DNA"/>
</dbReference>
<sequence>MFCMETIRFLIHTVIMMLKLVYFYTLLIFYCSRPVQLKLQDHQAHASPACLPPPPPCNESYQMIVLTGGLVYGIPNPANRTTKHVYKPQRMDVITAAEKVLTMMEPSKTASFIESNRNHGLKILEISVQDQVIIPGLIDVHVHAIGGGGEQGPYSRTPESRLSHLINGGLTTIVGILGTDGMTRSLSSLLQKMKSLEHDGITTWMWTGSYRIPIVTLTGSLQQDLLLIDKVLGAGELALSDHRSSWPSKSELLQLLSDARVGGMLSGKPGVIHLHMGSSSTKIDLLWQILNETTIPIRHMYLTHMSSRGDELLEEARKWIKAGGVCDFTADEEKLNETTTIDTLNTFRNEKLPLEYITISSDAYGSLPTYDSFGHLISYDMSSPDLSLKTIQNLVLKYSWPLEEAIQFSTANPATYLNFQQKGFLAENYDADIIVLNQTDLSL</sequence>
<proteinExistence type="inferred from homology"/>
<gene>
    <name evidence="7" type="ORF">ZHD862_LOCUS27132</name>
</gene>
<comment type="similarity">
    <text evidence="2">Belongs to the metallo-dependent hydrolases superfamily. Hydantoinase/dihydropyrimidinase family.</text>
</comment>
<evidence type="ECO:0000259" key="6">
    <source>
        <dbReference type="Pfam" id="PF01979"/>
    </source>
</evidence>
<keyword evidence="5" id="KW-1133">Transmembrane helix</keyword>
<dbReference type="EC" id="3.5.2.2" evidence="4"/>
<dbReference type="Gene3D" id="2.30.40.10">
    <property type="entry name" value="Urease, subunit C, domain 1"/>
    <property type="match status" value="1"/>
</dbReference>
<name>A0A815CKG7_9BILA</name>
<evidence type="ECO:0000256" key="1">
    <source>
        <dbReference type="ARBA" id="ARBA00001947"/>
    </source>
</evidence>